<evidence type="ECO:0000313" key="2">
    <source>
        <dbReference type="EMBL" id="CAL1241476.1"/>
    </source>
</evidence>
<dbReference type="Proteomes" id="UP001497493">
    <property type="component" value="Chromosome"/>
</dbReference>
<evidence type="ECO:0000313" key="3">
    <source>
        <dbReference type="Proteomes" id="UP001497493"/>
    </source>
</evidence>
<keyword evidence="1" id="KW-0812">Transmembrane</keyword>
<keyword evidence="1" id="KW-0472">Membrane</keyword>
<protein>
    <submittedName>
        <fullName evidence="2">Uncharacterized protein</fullName>
    </submittedName>
</protein>
<keyword evidence="3" id="KW-1185">Reference proteome</keyword>
<reference evidence="2 3" key="1">
    <citation type="submission" date="2024-04" db="EMBL/GenBank/DDBJ databases">
        <authorList>
            <person name="Cremers G."/>
        </authorList>
    </citation>
    <scope>NUCLEOTIDE SEQUENCE [LARGE SCALE GENOMIC DNA]</scope>
    <source>
        <strain evidence="2">MeCH1-AG</strain>
    </source>
</reference>
<gene>
    <name evidence="2" type="ORF">MECH1_V1_2700</name>
</gene>
<organism evidence="2 3">
    <name type="scientific">Candidatus Methylocalor cossyra</name>
    <dbReference type="NCBI Taxonomy" id="3108543"/>
    <lineage>
        <taxon>Bacteria</taxon>
        <taxon>Pseudomonadati</taxon>
        <taxon>Pseudomonadota</taxon>
        <taxon>Gammaproteobacteria</taxon>
        <taxon>Methylococcales</taxon>
        <taxon>Methylococcaceae</taxon>
        <taxon>Candidatus Methylocalor</taxon>
    </lineage>
</organism>
<dbReference type="RefSeq" id="WP_348757986.1">
    <property type="nucleotide sequence ID" value="NZ_OZ026884.1"/>
</dbReference>
<evidence type="ECO:0000256" key="1">
    <source>
        <dbReference type="SAM" id="Phobius"/>
    </source>
</evidence>
<accession>A0ABM9NLG5</accession>
<dbReference type="EMBL" id="OZ026884">
    <property type="protein sequence ID" value="CAL1241476.1"/>
    <property type="molecule type" value="Genomic_DNA"/>
</dbReference>
<name>A0ABM9NLG5_9GAMM</name>
<sequence>MGDSIPFQVTIWLRFGGHWKHSINPIHGLRFFPNRGVFSSLGYAPANLAIVCPPSIEGDTEVNVLGEKSLIVLMALMLGLFIAWLITTDTNAAIPVSLPAAVEPAPSAD</sequence>
<proteinExistence type="predicted"/>
<keyword evidence="1" id="KW-1133">Transmembrane helix</keyword>
<feature type="transmembrane region" description="Helical" evidence="1">
    <location>
        <begin position="70"/>
        <end position="87"/>
    </location>
</feature>